<sequence length="286" mass="31871">MRSIKKIHKAVSAPIGNLVTYRALPTPALEIGELDPFLFLNHHGPQQYPARNSGLPFGPHPHRGFETVTFILAGDIMHKDTGGYESTIKAGGIQWMTAGRGLIHAEVSSDEFMANGGDLEILQLWVNLPARYKMTEPNYIGLQKEDIPKITLDEGKVILDVVSGRWEDVPASIQSLTDIQLYTVYFKVGGKLTTQIPATHTIFLYVVRGELNINGQTVTKLNLVEFNQDAEDLIIEATTDSIILFGHAQPFNEPVVAYGPFVMNSEKEIQEAYQDYQEGKFGIWQD</sequence>
<dbReference type="SUPFAM" id="SSF51182">
    <property type="entry name" value="RmlC-like cupins"/>
    <property type="match status" value="1"/>
</dbReference>
<dbReference type="CDD" id="cd02909">
    <property type="entry name" value="cupin_pirin_N"/>
    <property type="match status" value="1"/>
</dbReference>
<protein>
    <submittedName>
        <fullName evidence="6">Pirin family protein</fullName>
    </submittedName>
</protein>
<evidence type="ECO:0000256" key="2">
    <source>
        <dbReference type="PIRSR" id="PIRSR006232-1"/>
    </source>
</evidence>
<dbReference type="InterPro" id="IPR012093">
    <property type="entry name" value="Pirin"/>
</dbReference>
<feature type="binding site" evidence="2">
    <location>
        <position position="106"/>
    </location>
    <ligand>
        <name>Fe cation</name>
        <dbReference type="ChEBI" id="CHEBI:24875"/>
    </ligand>
</feature>
<comment type="cofactor">
    <cofactor evidence="2">
        <name>Fe cation</name>
        <dbReference type="ChEBI" id="CHEBI:24875"/>
    </cofactor>
    <text evidence="2">Binds 1 Fe cation per subunit.</text>
</comment>
<evidence type="ECO:0000256" key="1">
    <source>
        <dbReference type="ARBA" id="ARBA00008416"/>
    </source>
</evidence>
<dbReference type="RefSeq" id="WP_150087191.1">
    <property type="nucleotide sequence ID" value="NZ_VWSF01000002.1"/>
</dbReference>
<dbReference type="InterPro" id="IPR014710">
    <property type="entry name" value="RmlC-like_jellyroll"/>
</dbReference>
<dbReference type="InterPro" id="IPR053186">
    <property type="entry name" value="QDO-related"/>
</dbReference>
<evidence type="ECO:0000259" key="4">
    <source>
        <dbReference type="Pfam" id="PF02678"/>
    </source>
</evidence>
<evidence type="ECO:0000313" key="6">
    <source>
        <dbReference type="EMBL" id="KAA5548864.1"/>
    </source>
</evidence>
<dbReference type="CDD" id="cd02247">
    <property type="entry name" value="cupin_pirin_C"/>
    <property type="match status" value="1"/>
</dbReference>
<comment type="caution">
    <text evidence="6">The sequence shown here is derived from an EMBL/GenBank/DDBJ whole genome shotgun (WGS) entry which is preliminary data.</text>
</comment>
<dbReference type="AlphaFoldDB" id="A0A5M6DMU1"/>
<name>A0A5M6DMU1_9BACT</name>
<feature type="binding site" evidence="2">
    <location>
        <position position="62"/>
    </location>
    <ligand>
        <name>Fe cation</name>
        <dbReference type="ChEBI" id="CHEBI:24875"/>
    </ligand>
</feature>
<feature type="binding site" evidence="2">
    <location>
        <position position="60"/>
    </location>
    <ligand>
        <name>Fe cation</name>
        <dbReference type="ChEBI" id="CHEBI:24875"/>
    </ligand>
</feature>
<dbReference type="PANTHER" id="PTHR43594:SF1">
    <property type="entry name" value="QUERCETIN 2,3-DIOXYGENASE PA2418-RELATED"/>
    <property type="match status" value="1"/>
</dbReference>
<reference evidence="6 7" key="1">
    <citation type="submission" date="2019-09" db="EMBL/GenBank/DDBJ databases">
        <title>Genome sequence and assembly of Adhaeribacter sp.</title>
        <authorList>
            <person name="Chhetri G."/>
        </authorList>
    </citation>
    <scope>NUCLEOTIDE SEQUENCE [LARGE SCALE GENOMIC DNA]</scope>
    <source>
        <strain evidence="6 7">DK36</strain>
    </source>
</reference>
<dbReference type="Proteomes" id="UP000323426">
    <property type="component" value="Unassembled WGS sequence"/>
</dbReference>
<dbReference type="InterPro" id="IPR003829">
    <property type="entry name" value="Pirin_N_dom"/>
</dbReference>
<keyword evidence="7" id="KW-1185">Reference proteome</keyword>
<dbReference type="InterPro" id="IPR011051">
    <property type="entry name" value="RmlC_Cupin_sf"/>
</dbReference>
<organism evidence="6 7">
    <name type="scientific">Adhaeribacter rhizoryzae</name>
    <dbReference type="NCBI Taxonomy" id="2607907"/>
    <lineage>
        <taxon>Bacteria</taxon>
        <taxon>Pseudomonadati</taxon>
        <taxon>Bacteroidota</taxon>
        <taxon>Cytophagia</taxon>
        <taxon>Cytophagales</taxon>
        <taxon>Hymenobacteraceae</taxon>
        <taxon>Adhaeribacter</taxon>
    </lineage>
</organism>
<dbReference type="InterPro" id="IPR008778">
    <property type="entry name" value="Pirin_C_dom"/>
</dbReference>
<evidence type="ECO:0000256" key="3">
    <source>
        <dbReference type="RuleBase" id="RU003457"/>
    </source>
</evidence>
<accession>A0A5M6DMU1</accession>
<evidence type="ECO:0000259" key="5">
    <source>
        <dbReference type="Pfam" id="PF05726"/>
    </source>
</evidence>
<dbReference type="PIRSF" id="PIRSF006232">
    <property type="entry name" value="Pirin"/>
    <property type="match status" value="1"/>
</dbReference>
<dbReference type="EMBL" id="VWSF01000002">
    <property type="protein sequence ID" value="KAA5548864.1"/>
    <property type="molecule type" value="Genomic_DNA"/>
</dbReference>
<feature type="domain" description="Pirin C-terminal" evidence="5">
    <location>
        <begin position="186"/>
        <end position="282"/>
    </location>
</feature>
<proteinExistence type="inferred from homology"/>
<feature type="domain" description="Pirin N-terminal" evidence="4">
    <location>
        <begin position="29"/>
        <end position="126"/>
    </location>
</feature>
<dbReference type="PANTHER" id="PTHR43594">
    <property type="entry name" value="QUERCETIN 2,3-DIOXYGENASE"/>
    <property type="match status" value="1"/>
</dbReference>
<comment type="similarity">
    <text evidence="1 3">Belongs to the pirin family.</text>
</comment>
<keyword evidence="2" id="KW-0479">Metal-binding</keyword>
<keyword evidence="2" id="KW-0408">Iron</keyword>
<dbReference type="Pfam" id="PF02678">
    <property type="entry name" value="Pirin"/>
    <property type="match status" value="1"/>
</dbReference>
<feature type="binding site" evidence="2">
    <location>
        <position position="104"/>
    </location>
    <ligand>
        <name>Fe cation</name>
        <dbReference type="ChEBI" id="CHEBI:24875"/>
    </ligand>
</feature>
<evidence type="ECO:0000313" key="7">
    <source>
        <dbReference type="Proteomes" id="UP000323426"/>
    </source>
</evidence>
<gene>
    <name evidence="6" type="ORF">F0145_04955</name>
</gene>
<dbReference type="Pfam" id="PF05726">
    <property type="entry name" value="Pirin_C"/>
    <property type="match status" value="1"/>
</dbReference>
<dbReference type="GO" id="GO:0046872">
    <property type="term" value="F:metal ion binding"/>
    <property type="evidence" value="ECO:0007669"/>
    <property type="project" value="UniProtKB-KW"/>
</dbReference>
<dbReference type="Gene3D" id="2.60.120.10">
    <property type="entry name" value="Jelly Rolls"/>
    <property type="match status" value="2"/>
</dbReference>